<dbReference type="Gene3D" id="1.10.10.1590">
    <property type="entry name" value="NADH-quinone oxidoreductase subunit E"/>
    <property type="match status" value="1"/>
</dbReference>
<dbReference type="Proteomes" id="UP000247099">
    <property type="component" value="Unassembled WGS sequence"/>
</dbReference>
<dbReference type="GO" id="GO:0003954">
    <property type="term" value="F:NADH dehydrogenase activity"/>
    <property type="evidence" value="ECO:0007669"/>
    <property type="project" value="TreeGrafter"/>
</dbReference>
<dbReference type="SUPFAM" id="SSF52833">
    <property type="entry name" value="Thioredoxin-like"/>
    <property type="match status" value="1"/>
</dbReference>
<comment type="caution">
    <text evidence="9">The sequence shown here is derived from an EMBL/GenBank/DDBJ whole genome shotgun (WGS) entry which is preliminary data.</text>
</comment>
<comment type="cofactor">
    <cofactor evidence="6">
        <name>[2Fe-2S] cluster</name>
        <dbReference type="ChEBI" id="CHEBI:190135"/>
    </cofactor>
</comment>
<organism evidence="9 10">
    <name type="scientific">Coraliomargarita sinensis</name>
    <dbReference type="NCBI Taxonomy" id="2174842"/>
    <lineage>
        <taxon>Bacteria</taxon>
        <taxon>Pseudomonadati</taxon>
        <taxon>Verrucomicrobiota</taxon>
        <taxon>Opitutia</taxon>
        <taxon>Puniceicoccales</taxon>
        <taxon>Coraliomargaritaceae</taxon>
        <taxon>Coraliomargarita</taxon>
    </lineage>
</organism>
<dbReference type="GO" id="GO:0046872">
    <property type="term" value="F:metal ion binding"/>
    <property type="evidence" value="ECO:0007669"/>
    <property type="project" value="UniProtKB-KW"/>
</dbReference>
<dbReference type="PANTHER" id="PTHR10371">
    <property type="entry name" value="NADH DEHYDROGENASE UBIQUINONE FLAVOPROTEIN 2, MITOCHONDRIAL"/>
    <property type="match status" value="1"/>
</dbReference>
<dbReference type="EMBL" id="QHJQ01000009">
    <property type="protein sequence ID" value="PXA03408.1"/>
    <property type="molecule type" value="Genomic_DNA"/>
</dbReference>
<sequence>MNLKPETTEKIDKLVPRYPTKRSAALPLCHLVQEDQGYLSNEAIEWIAQRLELEPINIQEIVTFYPMLRTEPTGKYHVRVCRTLPCALAGAYQTCHRLEKELNVEVGHTSEDGLVTLEYVECHADCGRAPVVMVGEEEYTDIDPDKAGELAAKMKSGELSDGMPD</sequence>
<name>A0A317ZHF0_9BACT</name>
<evidence type="ECO:0000313" key="9">
    <source>
        <dbReference type="EMBL" id="PXA03408.1"/>
    </source>
</evidence>
<dbReference type="Pfam" id="PF01257">
    <property type="entry name" value="2Fe-2S_thioredx"/>
    <property type="match status" value="1"/>
</dbReference>
<dbReference type="FunCoup" id="A0A317ZHF0">
    <property type="interactions" value="379"/>
</dbReference>
<accession>A0A317ZHF0</accession>
<gene>
    <name evidence="9" type="ORF">DDZ13_11985</name>
</gene>
<evidence type="ECO:0000256" key="3">
    <source>
        <dbReference type="ARBA" id="ARBA00022723"/>
    </source>
</evidence>
<dbReference type="OrthoDB" id="9807941at2"/>
<keyword evidence="5 7" id="KW-0411">Iron-sulfur</keyword>
<dbReference type="CDD" id="cd03064">
    <property type="entry name" value="TRX_Fd_NuoE"/>
    <property type="match status" value="1"/>
</dbReference>
<evidence type="ECO:0000256" key="6">
    <source>
        <dbReference type="ARBA" id="ARBA00034078"/>
    </source>
</evidence>
<evidence type="ECO:0000256" key="5">
    <source>
        <dbReference type="ARBA" id="ARBA00023014"/>
    </source>
</evidence>
<evidence type="ECO:0000256" key="8">
    <source>
        <dbReference type="SAM" id="MobiDB-lite"/>
    </source>
</evidence>
<evidence type="ECO:0000256" key="2">
    <source>
        <dbReference type="ARBA" id="ARBA00022714"/>
    </source>
</evidence>
<feature type="binding site" evidence="7">
    <location>
        <position position="86"/>
    </location>
    <ligand>
        <name>[2Fe-2S] cluster</name>
        <dbReference type="ChEBI" id="CHEBI:190135"/>
    </ligand>
</feature>
<keyword evidence="4 7" id="KW-0408">Iron</keyword>
<proteinExistence type="inferred from homology"/>
<dbReference type="FunFam" id="1.10.10.1590:FF:000001">
    <property type="entry name" value="NADH-quinone oxidoreductase subunit E"/>
    <property type="match status" value="1"/>
</dbReference>
<feature type="binding site" evidence="7">
    <location>
        <position position="126"/>
    </location>
    <ligand>
        <name>[2Fe-2S] cluster</name>
        <dbReference type="ChEBI" id="CHEBI:190135"/>
    </ligand>
</feature>
<evidence type="ECO:0000313" key="10">
    <source>
        <dbReference type="Proteomes" id="UP000247099"/>
    </source>
</evidence>
<dbReference type="AlphaFoldDB" id="A0A317ZHF0"/>
<dbReference type="InterPro" id="IPR036249">
    <property type="entry name" value="Thioredoxin-like_sf"/>
</dbReference>
<feature type="region of interest" description="Disordered" evidence="8">
    <location>
        <begin position="144"/>
        <end position="165"/>
    </location>
</feature>
<evidence type="ECO:0000256" key="4">
    <source>
        <dbReference type="ARBA" id="ARBA00023004"/>
    </source>
</evidence>
<dbReference type="GO" id="GO:0051537">
    <property type="term" value="F:2 iron, 2 sulfur cluster binding"/>
    <property type="evidence" value="ECO:0007669"/>
    <property type="project" value="UniProtKB-KW"/>
</dbReference>
<dbReference type="RefSeq" id="WP_110131696.1">
    <property type="nucleotide sequence ID" value="NZ_QHJQ01000009.1"/>
</dbReference>
<feature type="binding site" evidence="7">
    <location>
        <position position="122"/>
    </location>
    <ligand>
        <name>[2Fe-2S] cluster</name>
        <dbReference type="ChEBI" id="CHEBI:190135"/>
    </ligand>
</feature>
<dbReference type="PANTHER" id="PTHR10371:SF3">
    <property type="entry name" value="NADH DEHYDROGENASE [UBIQUINONE] FLAVOPROTEIN 2, MITOCHONDRIAL"/>
    <property type="match status" value="1"/>
</dbReference>
<feature type="binding site" evidence="7">
    <location>
        <position position="81"/>
    </location>
    <ligand>
        <name>[2Fe-2S] cluster</name>
        <dbReference type="ChEBI" id="CHEBI:190135"/>
    </ligand>
</feature>
<evidence type="ECO:0000256" key="1">
    <source>
        <dbReference type="ARBA" id="ARBA00010643"/>
    </source>
</evidence>
<keyword evidence="3 7" id="KW-0479">Metal-binding</keyword>
<dbReference type="NCBIfam" id="TIGR01958">
    <property type="entry name" value="nuoE_fam"/>
    <property type="match status" value="1"/>
</dbReference>
<reference evidence="9 10" key="1">
    <citation type="submission" date="2018-05" db="EMBL/GenBank/DDBJ databases">
        <title>Coraliomargarita sinensis sp. nov., isolated from a marine solar saltern.</title>
        <authorList>
            <person name="Zhou L.Y."/>
        </authorList>
    </citation>
    <scope>NUCLEOTIDE SEQUENCE [LARGE SCALE GENOMIC DNA]</scope>
    <source>
        <strain evidence="9 10">WN38</strain>
    </source>
</reference>
<evidence type="ECO:0000256" key="7">
    <source>
        <dbReference type="PIRSR" id="PIRSR000216-1"/>
    </source>
</evidence>
<dbReference type="Gene3D" id="3.40.30.10">
    <property type="entry name" value="Glutaredoxin"/>
    <property type="match status" value="1"/>
</dbReference>
<comment type="cofactor">
    <cofactor evidence="7">
        <name>[2Fe-2S] cluster</name>
        <dbReference type="ChEBI" id="CHEBI:190135"/>
    </cofactor>
    <text evidence="7">Binds 1 [2Fe-2S] cluster.</text>
</comment>
<protein>
    <submittedName>
        <fullName evidence="9">NAD(P)H-dependent oxidoreductase subunit E</fullName>
    </submittedName>
</protein>
<keyword evidence="10" id="KW-1185">Reference proteome</keyword>
<comment type="similarity">
    <text evidence="1">Belongs to the complex I 24 kDa subunit family.</text>
</comment>
<dbReference type="PIRSF" id="PIRSF000216">
    <property type="entry name" value="NADH_DH_24kDa"/>
    <property type="match status" value="1"/>
</dbReference>
<dbReference type="InterPro" id="IPR041921">
    <property type="entry name" value="NuoE_N"/>
</dbReference>
<keyword evidence="2 7" id="KW-0001">2Fe-2S</keyword>
<dbReference type="InterPro" id="IPR002023">
    <property type="entry name" value="NuoE-like"/>
</dbReference>
<dbReference type="InterPro" id="IPR042128">
    <property type="entry name" value="NuoE_dom"/>
</dbReference>
<dbReference type="InParanoid" id="A0A317ZHF0"/>